<feature type="signal peptide" evidence="8">
    <location>
        <begin position="1"/>
        <end position="25"/>
    </location>
</feature>
<dbReference type="SUPFAM" id="SSF56935">
    <property type="entry name" value="Porins"/>
    <property type="match status" value="1"/>
</dbReference>
<dbReference type="KEGG" id="gaw:V144x_08400"/>
<accession>A0A517VQV0</accession>
<sequence length="408" mass="43771" precursor="true">MRHKLISLIALLAFCSVADIQEAQAQLFGDEANNTLMPASGGMAGTSIAEPQDLTSAINGNPASLTQFQDTQFLFGVAWAEPTFHLTQSRQIPGLVDPFSAKSSGVGMLAGNIGVTQEFTLLERPATFGLGFVSTTGGNFDFRHVDESKGTDTSAVIVNLPFTVGVDLTDRVSVGAGMSLGVAMFDPPFFGAMSIAYGLRGTVGANYKLTEQTTLGAYYQTEQAFKFNNIIVIDNLPPPFDGGHDLDMEMPQNIGFGLANRSFAGGRLLLAVDVLLKVWDEAEMYRGFYDDQWVIQLGAQYSTGRYRLRAGYAWAENPLDPTPDVVVGGFELPGDVPFVRYNQALVANTSQHRLTVGIGISDVLPGVDFDIMAGGMFRDSEQLGASTATSISSYWIGAGLTWRFGSSS</sequence>
<proteinExistence type="inferred from homology"/>
<dbReference type="PANTHER" id="PTHR35093:SF8">
    <property type="entry name" value="OUTER MEMBRANE PROTEIN NMB0088-RELATED"/>
    <property type="match status" value="1"/>
</dbReference>
<evidence type="ECO:0000313" key="9">
    <source>
        <dbReference type="EMBL" id="QDT95398.1"/>
    </source>
</evidence>
<dbReference type="EMBL" id="CP037920">
    <property type="protein sequence ID" value="QDT95398.1"/>
    <property type="molecule type" value="Genomic_DNA"/>
</dbReference>
<evidence type="ECO:0000256" key="5">
    <source>
        <dbReference type="ARBA" id="ARBA00022729"/>
    </source>
</evidence>
<name>A0A517VQV0_9PLAN</name>
<dbReference type="PANTHER" id="PTHR35093">
    <property type="entry name" value="OUTER MEMBRANE PROTEIN NMB0088-RELATED"/>
    <property type="match status" value="1"/>
</dbReference>
<keyword evidence="4" id="KW-0812">Transmembrane</keyword>
<evidence type="ECO:0000256" key="8">
    <source>
        <dbReference type="SAM" id="SignalP"/>
    </source>
</evidence>
<keyword evidence="5 8" id="KW-0732">Signal</keyword>
<dbReference type="Proteomes" id="UP000318704">
    <property type="component" value="Chromosome"/>
</dbReference>
<evidence type="ECO:0000256" key="1">
    <source>
        <dbReference type="ARBA" id="ARBA00004571"/>
    </source>
</evidence>
<dbReference type="GO" id="GO:0009279">
    <property type="term" value="C:cell outer membrane"/>
    <property type="evidence" value="ECO:0007669"/>
    <property type="project" value="UniProtKB-SubCell"/>
</dbReference>
<evidence type="ECO:0000313" key="10">
    <source>
        <dbReference type="Proteomes" id="UP000318704"/>
    </source>
</evidence>
<keyword evidence="7" id="KW-0998">Cell outer membrane</keyword>
<organism evidence="9 10">
    <name type="scientific">Gimesia aquarii</name>
    <dbReference type="NCBI Taxonomy" id="2527964"/>
    <lineage>
        <taxon>Bacteria</taxon>
        <taxon>Pseudomonadati</taxon>
        <taxon>Planctomycetota</taxon>
        <taxon>Planctomycetia</taxon>
        <taxon>Planctomycetales</taxon>
        <taxon>Planctomycetaceae</taxon>
        <taxon>Gimesia</taxon>
    </lineage>
</organism>
<dbReference type="Gene3D" id="2.40.160.60">
    <property type="entry name" value="Outer membrane protein transport protein (OMPP1/FadL/TodX)"/>
    <property type="match status" value="1"/>
</dbReference>
<keyword evidence="6" id="KW-0472">Membrane</keyword>
<keyword evidence="3" id="KW-1134">Transmembrane beta strand</keyword>
<evidence type="ECO:0000256" key="4">
    <source>
        <dbReference type="ARBA" id="ARBA00022692"/>
    </source>
</evidence>
<comment type="subcellular location">
    <subcellularLocation>
        <location evidence="1">Cell outer membrane</location>
        <topology evidence="1">Multi-pass membrane protein</topology>
    </subcellularLocation>
</comment>
<dbReference type="InterPro" id="IPR005017">
    <property type="entry name" value="OMPP1/FadL/TodX"/>
</dbReference>
<dbReference type="AlphaFoldDB" id="A0A517VQV0"/>
<protein>
    <submittedName>
        <fullName evidence="9">Outer membrane protein transport protein (OMPP1/FadL/TodX)</fullName>
    </submittedName>
</protein>
<gene>
    <name evidence="9" type="ORF">V144x_08400</name>
</gene>
<comment type="similarity">
    <text evidence="2">Belongs to the OmpP1/FadL family.</text>
</comment>
<dbReference type="GO" id="GO:0015483">
    <property type="term" value="F:long-chain fatty acid transporting porin activity"/>
    <property type="evidence" value="ECO:0007669"/>
    <property type="project" value="TreeGrafter"/>
</dbReference>
<evidence type="ECO:0000256" key="3">
    <source>
        <dbReference type="ARBA" id="ARBA00022452"/>
    </source>
</evidence>
<reference evidence="9 10" key="1">
    <citation type="submission" date="2019-03" db="EMBL/GenBank/DDBJ databases">
        <title>Deep-cultivation of Planctomycetes and their phenomic and genomic characterization uncovers novel biology.</title>
        <authorList>
            <person name="Wiegand S."/>
            <person name="Jogler M."/>
            <person name="Boedeker C."/>
            <person name="Pinto D."/>
            <person name="Vollmers J."/>
            <person name="Rivas-Marin E."/>
            <person name="Kohn T."/>
            <person name="Peeters S.H."/>
            <person name="Heuer A."/>
            <person name="Rast P."/>
            <person name="Oberbeckmann S."/>
            <person name="Bunk B."/>
            <person name="Jeske O."/>
            <person name="Meyerdierks A."/>
            <person name="Storesund J.E."/>
            <person name="Kallscheuer N."/>
            <person name="Luecker S."/>
            <person name="Lage O.M."/>
            <person name="Pohl T."/>
            <person name="Merkel B.J."/>
            <person name="Hornburger P."/>
            <person name="Mueller R.-W."/>
            <person name="Bruemmer F."/>
            <person name="Labrenz M."/>
            <person name="Spormann A.M."/>
            <person name="Op den Camp H."/>
            <person name="Overmann J."/>
            <person name="Amann R."/>
            <person name="Jetten M.S.M."/>
            <person name="Mascher T."/>
            <person name="Medema M.H."/>
            <person name="Devos D.P."/>
            <person name="Kaster A.-K."/>
            <person name="Ovreas L."/>
            <person name="Rohde M."/>
            <person name="Galperin M.Y."/>
            <person name="Jogler C."/>
        </authorList>
    </citation>
    <scope>NUCLEOTIDE SEQUENCE [LARGE SCALE GENOMIC DNA]</scope>
    <source>
        <strain evidence="9 10">V144</strain>
    </source>
</reference>
<evidence type="ECO:0000256" key="7">
    <source>
        <dbReference type="ARBA" id="ARBA00023237"/>
    </source>
</evidence>
<evidence type="ECO:0000256" key="6">
    <source>
        <dbReference type="ARBA" id="ARBA00023136"/>
    </source>
</evidence>
<feature type="chain" id="PRO_5021812189" evidence="8">
    <location>
        <begin position="26"/>
        <end position="408"/>
    </location>
</feature>
<evidence type="ECO:0000256" key="2">
    <source>
        <dbReference type="ARBA" id="ARBA00008163"/>
    </source>
</evidence>